<evidence type="ECO:0000256" key="1">
    <source>
        <dbReference type="ARBA" id="ARBA00004651"/>
    </source>
</evidence>
<evidence type="ECO:0000256" key="6">
    <source>
        <dbReference type="ARBA" id="ARBA00022989"/>
    </source>
</evidence>
<keyword evidence="10" id="KW-1185">Reference proteome</keyword>
<feature type="transmembrane region" description="Helical" evidence="8">
    <location>
        <begin position="137"/>
        <end position="163"/>
    </location>
</feature>
<dbReference type="PANTHER" id="PTHR30269">
    <property type="entry name" value="TRANSMEMBRANE PROTEIN YFCA"/>
    <property type="match status" value="1"/>
</dbReference>
<comment type="subcellular location">
    <subcellularLocation>
        <location evidence="1 8">Cell membrane</location>
        <topology evidence="1 8">Multi-pass membrane protein</topology>
    </subcellularLocation>
</comment>
<comment type="similarity">
    <text evidence="2 8">Belongs to the 4-toluene sulfonate uptake permease (TSUP) (TC 2.A.102) family.</text>
</comment>
<evidence type="ECO:0000313" key="9">
    <source>
        <dbReference type="EMBL" id="MFC3208322.1"/>
    </source>
</evidence>
<keyword evidence="7 8" id="KW-0472">Membrane</keyword>
<keyword evidence="3" id="KW-0813">Transport</keyword>
<dbReference type="EMBL" id="JBHRTK010000022">
    <property type="protein sequence ID" value="MFC3208322.1"/>
    <property type="molecule type" value="Genomic_DNA"/>
</dbReference>
<gene>
    <name evidence="9" type="ORF">ACFOHJ_19030</name>
</gene>
<evidence type="ECO:0000313" key="10">
    <source>
        <dbReference type="Proteomes" id="UP001595583"/>
    </source>
</evidence>
<feature type="transmembrane region" description="Helical" evidence="8">
    <location>
        <begin position="79"/>
        <end position="99"/>
    </location>
</feature>
<evidence type="ECO:0000256" key="7">
    <source>
        <dbReference type="ARBA" id="ARBA00023136"/>
    </source>
</evidence>
<reference evidence="10" key="1">
    <citation type="journal article" date="2019" name="Int. J. Syst. Evol. Microbiol.">
        <title>The Global Catalogue of Microorganisms (GCM) 10K type strain sequencing project: providing services to taxonomists for standard genome sequencing and annotation.</title>
        <authorList>
            <consortium name="The Broad Institute Genomics Platform"/>
            <consortium name="The Broad Institute Genome Sequencing Center for Infectious Disease"/>
            <person name="Wu L."/>
            <person name="Ma J."/>
        </authorList>
    </citation>
    <scope>NUCLEOTIDE SEQUENCE [LARGE SCALE GENOMIC DNA]</scope>
    <source>
        <strain evidence="10">KCTC 52165</strain>
    </source>
</reference>
<keyword evidence="4 8" id="KW-1003">Cell membrane</keyword>
<dbReference type="InterPro" id="IPR052017">
    <property type="entry name" value="TSUP"/>
</dbReference>
<proteinExistence type="inferred from homology"/>
<dbReference type="Pfam" id="PF01925">
    <property type="entry name" value="TauE"/>
    <property type="match status" value="1"/>
</dbReference>
<dbReference type="InterPro" id="IPR002781">
    <property type="entry name" value="TM_pro_TauE-like"/>
</dbReference>
<protein>
    <recommendedName>
        <fullName evidence="8">Probable membrane transporter protein</fullName>
    </recommendedName>
</protein>
<accession>A0ABV7KGB2</accession>
<feature type="transmembrane region" description="Helical" evidence="8">
    <location>
        <begin position="175"/>
        <end position="193"/>
    </location>
</feature>
<evidence type="ECO:0000256" key="4">
    <source>
        <dbReference type="ARBA" id="ARBA00022475"/>
    </source>
</evidence>
<dbReference type="RefSeq" id="WP_378223442.1">
    <property type="nucleotide sequence ID" value="NZ_JBHRTK010000022.1"/>
</dbReference>
<organism evidence="9 10">
    <name type="scientific">Aquamicrobium soli</name>
    <dbReference type="NCBI Taxonomy" id="1811518"/>
    <lineage>
        <taxon>Bacteria</taxon>
        <taxon>Pseudomonadati</taxon>
        <taxon>Pseudomonadota</taxon>
        <taxon>Alphaproteobacteria</taxon>
        <taxon>Hyphomicrobiales</taxon>
        <taxon>Phyllobacteriaceae</taxon>
        <taxon>Aquamicrobium</taxon>
    </lineage>
</organism>
<sequence>MTGLFSADVSPAQLLFLLASSLAAGLARGFSGFGSALVFVPLASAAIGPQVAVPLLVVVDGFMTAGLIPAAFRLADRRGVLIMTLGALIGVPVGIYLLTNVDPLAIRWAIVVLVVLLLALLVSGWRHHGRPKPPMTVLVGSISGLFAGVAQVGGPPVVAYWVGGTTPAIVARANMIVYFAFSTVLTATGYLWSGLITAQVLSLAVMVAPTYGIGVWFGSRMFGVADERTFRRICYLMIAFSAAVSMPILDGLLP</sequence>
<feature type="transmembrane region" description="Helical" evidence="8">
    <location>
        <begin position="105"/>
        <end position="125"/>
    </location>
</feature>
<evidence type="ECO:0000256" key="5">
    <source>
        <dbReference type="ARBA" id="ARBA00022692"/>
    </source>
</evidence>
<dbReference type="Proteomes" id="UP001595583">
    <property type="component" value="Unassembled WGS sequence"/>
</dbReference>
<dbReference type="PANTHER" id="PTHR30269:SF37">
    <property type="entry name" value="MEMBRANE TRANSPORTER PROTEIN"/>
    <property type="match status" value="1"/>
</dbReference>
<evidence type="ECO:0000256" key="8">
    <source>
        <dbReference type="RuleBase" id="RU363041"/>
    </source>
</evidence>
<feature type="transmembrane region" description="Helical" evidence="8">
    <location>
        <begin position="200"/>
        <end position="218"/>
    </location>
</feature>
<feature type="transmembrane region" description="Helical" evidence="8">
    <location>
        <begin position="230"/>
        <end position="249"/>
    </location>
</feature>
<name>A0ABV7KGB2_9HYPH</name>
<keyword evidence="6 8" id="KW-1133">Transmembrane helix</keyword>
<evidence type="ECO:0000256" key="3">
    <source>
        <dbReference type="ARBA" id="ARBA00022448"/>
    </source>
</evidence>
<evidence type="ECO:0000256" key="2">
    <source>
        <dbReference type="ARBA" id="ARBA00009142"/>
    </source>
</evidence>
<comment type="caution">
    <text evidence="9">The sequence shown here is derived from an EMBL/GenBank/DDBJ whole genome shotgun (WGS) entry which is preliminary data.</text>
</comment>
<keyword evidence="5 8" id="KW-0812">Transmembrane</keyword>